<organism evidence="2 3">
    <name type="scientific">Cryomyces antarcticus</name>
    <dbReference type="NCBI Taxonomy" id="329879"/>
    <lineage>
        <taxon>Eukaryota</taxon>
        <taxon>Fungi</taxon>
        <taxon>Dikarya</taxon>
        <taxon>Ascomycota</taxon>
        <taxon>Pezizomycotina</taxon>
        <taxon>Dothideomycetes</taxon>
        <taxon>Dothideomycetes incertae sedis</taxon>
        <taxon>Cryomyces</taxon>
    </lineage>
</organism>
<name>A0ABR0KSS8_9PEZI</name>
<dbReference type="EMBL" id="JAVRRA010024921">
    <property type="protein sequence ID" value="KAK5126170.1"/>
    <property type="molecule type" value="Genomic_DNA"/>
</dbReference>
<accession>A0ABR0KSS8</accession>
<dbReference type="Proteomes" id="UP001357485">
    <property type="component" value="Unassembled WGS sequence"/>
</dbReference>
<feature type="region of interest" description="Disordered" evidence="1">
    <location>
        <begin position="1"/>
        <end position="79"/>
    </location>
</feature>
<feature type="compositionally biased region" description="Basic and acidic residues" evidence="1">
    <location>
        <begin position="17"/>
        <end position="26"/>
    </location>
</feature>
<feature type="region of interest" description="Disordered" evidence="1">
    <location>
        <begin position="139"/>
        <end position="159"/>
    </location>
</feature>
<comment type="caution">
    <text evidence="2">The sequence shown here is derived from an EMBL/GenBank/DDBJ whole genome shotgun (WGS) entry which is preliminary data.</text>
</comment>
<evidence type="ECO:0000313" key="2">
    <source>
        <dbReference type="EMBL" id="KAK5126170.1"/>
    </source>
</evidence>
<gene>
    <name evidence="2" type="ORF">LTR16_003142</name>
</gene>
<evidence type="ECO:0000256" key="1">
    <source>
        <dbReference type="SAM" id="MobiDB-lite"/>
    </source>
</evidence>
<proteinExistence type="predicted"/>
<sequence length="215" mass="22855">MQESSSVQPPQTTTRLANHEKTDSKVLDLIGGRRALRDRSVDSTKSNGSGKRVAFAEKGTTTTAASATPPKDLSAPTATTNVGNAAVDTMRSLGNTLNPLNRFSNMAPSFRGFGRSSPVPATPSAEKSKQLGHGAEAVSLSNANNNNKTQPVSPPPSAEMDLNAVEAIAELRKTAPPVKRFVECNDARELRVGDVEELLRDYQRLVGVVRQAMSA</sequence>
<reference evidence="2 3" key="1">
    <citation type="submission" date="2023-08" db="EMBL/GenBank/DDBJ databases">
        <title>Black Yeasts Isolated from many extreme environments.</title>
        <authorList>
            <person name="Coleine C."/>
            <person name="Stajich J.E."/>
            <person name="Selbmann L."/>
        </authorList>
    </citation>
    <scope>NUCLEOTIDE SEQUENCE [LARGE SCALE GENOMIC DNA]</scope>
    <source>
        <strain evidence="2 3">CCFEE 536</strain>
    </source>
</reference>
<evidence type="ECO:0000313" key="3">
    <source>
        <dbReference type="Proteomes" id="UP001357485"/>
    </source>
</evidence>
<feature type="compositionally biased region" description="Polar residues" evidence="1">
    <location>
        <begin position="1"/>
        <end position="16"/>
    </location>
</feature>
<keyword evidence="3" id="KW-1185">Reference proteome</keyword>
<protein>
    <submittedName>
        <fullName evidence="2">Uncharacterized protein</fullName>
    </submittedName>
</protein>
<feature type="compositionally biased region" description="Polar residues" evidence="1">
    <location>
        <begin position="139"/>
        <end position="151"/>
    </location>
</feature>